<sequence length="139" mass="16233">MVAFVEIQDEMVNESYSSFRPLCILLEKFQHQLPHKELPFPLQLAFIIEAIVKEHPHLMYNGGKIPSWMFGELILFIVGQESKNEGFLGSHYKKLRGAIEISAFSSKWKEYEALAQHSQWSSMVLKKNELVWRILLLKK</sequence>
<protein>
    <submittedName>
        <fullName evidence="1">Uncharacterized protein</fullName>
    </submittedName>
</protein>
<evidence type="ECO:0000313" key="1">
    <source>
        <dbReference type="EMBL" id="KUP92870.1"/>
    </source>
</evidence>
<dbReference type="EMBL" id="LPUY01000065">
    <property type="protein sequence ID" value="KUP92870.1"/>
    <property type="molecule type" value="Genomic_DNA"/>
</dbReference>
<dbReference type="Proteomes" id="UP000068382">
    <property type="component" value="Unassembled WGS sequence"/>
</dbReference>
<gene>
    <name evidence="1" type="ORF">TRIHO_23210</name>
</gene>
<dbReference type="RefSeq" id="WP_131811196.1">
    <property type="nucleotide sequence ID" value="NZ_LPUY01000065.1"/>
</dbReference>
<keyword evidence="2" id="KW-1185">Reference proteome</keyword>
<reference evidence="1 2" key="1">
    <citation type="submission" date="2015-12" db="EMBL/GenBank/DDBJ databases">
        <title>Genome sequence of the marine Rhodobacteraceae strain O3.65, Candidatus Tritonibacter horizontis.</title>
        <authorList>
            <person name="Poehlein A."/>
            <person name="Giebel H.A."/>
            <person name="Voget S."/>
            <person name="Brinkhoff T."/>
        </authorList>
    </citation>
    <scope>NUCLEOTIDE SEQUENCE [LARGE SCALE GENOMIC DNA]</scope>
    <source>
        <strain evidence="1 2">O3.65</strain>
    </source>
</reference>
<comment type="caution">
    <text evidence="1">The sequence shown here is derived from an EMBL/GenBank/DDBJ whole genome shotgun (WGS) entry which is preliminary data.</text>
</comment>
<dbReference type="AlphaFoldDB" id="A0A132BYR1"/>
<name>A0A132BYR1_9RHOB</name>
<organism evidence="1 2">
    <name type="scientific">Tritonibacter horizontis</name>
    <dbReference type="NCBI Taxonomy" id="1768241"/>
    <lineage>
        <taxon>Bacteria</taxon>
        <taxon>Pseudomonadati</taxon>
        <taxon>Pseudomonadota</taxon>
        <taxon>Alphaproteobacteria</taxon>
        <taxon>Rhodobacterales</taxon>
        <taxon>Paracoccaceae</taxon>
        <taxon>Tritonibacter</taxon>
    </lineage>
</organism>
<evidence type="ECO:0000313" key="2">
    <source>
        <dbReference type="Proteomes" id="UP000068382"/>
    </source>
</evidence>
<proteinExistence type="predicted"/>
<accession>A0A132BYR1</accession>